<dbReference type="Proteomes" id="UP001056384">
    <property type="component" value="Chromosome 10"/>
</dbReference>
<proteinExistence type="predicted"/>
<keyword evidence="3" id="KW-1185">Reference proteome</keyword>
<dbReference type="EMBL" id="CP099427">
    <property type="protein sequence ID" value="USW58016.1"/>
    <property type="molecule type" value="Genomic_DNA"/>
</dbReference>
<dbReference type="InterPro" id="IPR036047">
    <property type="entry name" value="F-box-like_dom_sf"/>
</dbReference>
<dbReference type="CDD" id="cd09917">
    <property type="entry name" value="F-box_SF"/>
    <property type="match status" value="1"/>
</dbReference>
<protein>
    <submittedName>
        <fullName evidence="2">F-box domain-containing protein</fullName>
    </submittedName>
</protein>
<evidence type="ECO:0000313" key="2">
    <source>
        <dbReference type="EMBL" id="USW58016.1"/>
    </source>
</evidence>
<reference evidence="2" key="1">
    <citation type="submission" date="2022-06" db="EMBL/GenBank/DDBJ databases">
        <title>Complete genome sequences of two strains of the flax pathogen Septoria linicola.</title>
        <authorList>
            <person name="Lapalu N."/>
            <person name="Simon A."/>
            <person name="Demenou B."/>
            <person name="Paumier D."/>
            <person name="Guillot M.-P."/>
            <person name="Gout L."/>
            <person name="Valade R."/>
        </authorList>
    </citation>
    <scope>NUCLEOTIDE SEQUENCE</scope>
    <source>
        <strain evidence="2">SE15195</strain>
    </source>
</reference>
<dbReference type="InterPro" id="IPR001810">
    <property type="entry name" value="F-box_dom"/>
</dbReference>
<evidence type="ECO:0000313" key="3">
    <source>
        <dbReference type="Proteomes" id="UP001056384"/>
    </source>
</evidence>
<organism evidence="2 3">
    <name type="scientific">Septoria linicola</name>
    <dbReference type="NCBI Taxonomy" id="215465"/>
    <lineage>
        <taxon>Eukaryota</taxon>
        <taxon>Fungi</taxon>
        <taxon>Dikarya</taxon>
        <taxon>Ascomycota</taxon>
        <taxon>Pezizomycotina</taxon>
        <taxon>Dothideomycetes</taxon>
        <taxon>Dothideomycetidae</taxon>
        <taxon>Mycosphaerellales</taxon>
        <taxon>Mycosphaerellaceae</taxon>
        <taxon>Septoria</taxon>
    </lineage>
</organism>
<feature type="domain" description="F-box" evidence="1">
    <location>
        <begin position="35"/>
        <end position="68"/>
    </location>
</feature>
<name>A0A9Q9B7W5_9PEZI</name>
<dbReference type="Gene3D" id="1.20.1280.50">
    <property type="match status" value="1"/>
</dbReference>
<dbReference type="Pfam" id="PF00646">
    <property type="entry name" value="F-box"/>
    <property type="match status" value="1"/>
</dbReference>
<dbReference type="SUPFAM" id="SSF81383">
    <property type="entry name" value="F-box domain"/>
    <property type="match status" value="1"/>
</dbReference>
<sequence length="245" mass="28114">MDGASLPPHKAAALKKQAERQRVERVANKVFNVTELAEKIFLFLPPRDILVNVQRVSRRFKAVIDGSELAQQALFNKPIGNIQLQRVACYKRSTCNGFWELSTEQNAYCRDVATGQYCFMTHPLVRQIQEDNVGLEKRARYRKASWRRQLAFQPPVSYVLVLDCQSDEYEVHGGEQGITVEQIAECFTKAVREEEAYFDGLTWRDSEAWLDKPAIELLEEIQDGIKANQPTALQSWCTNGTHRHQ</sequence>
<gene>
    <name evidence="2" type="ORF">Slin15195_G113350</name>
</gene>
<evidence type="ECO:0000259" key="1">
    <source>
        <dbReference type="Pfam" id="PF00646"/>
    </source>
</evidence>
<accession>A0A9Q9B7W5</accession>
<dbReference type="AlphaFoldDB" id="A0A9Q9B7W5"/>